<protein>
    <submittedName>
        <fullName evidence="3">Fatty acid-binding protein DegV</fullName>
    </submittedName>
</protein>
<dbReference type="EMBL" id="AP027925">
    <property type="protein sequence ID" value="BED92596.1"/>
    <property type="molecule type" value="Genomic_DNA"/>
</dbReference>
<dbReference type="PANTHER" id="PTHR33434:SF3">
    <property type="entry name" value="DEGV DOMAIN-CONTAINING PROTEIN YITS"/>
    <property type="match status" value="1"/>
</dbReference>
<dbReference type="Gene3D" id="3.40.50.10440">
    <property type="entry name" value="Dihydroxyacetone kinase, domain 1"/>
    <property type="match status" value="1"/>
</dbReference>
<evidence type="ECO:0000256" key="1">
    <source>
        <dbReference type="ARBA" id="ARBA00003238"/>
    </source>
</evidence>
<reference evidence="3" key="1">
    <citation type="journal article" date="2023" name="ISME J.">
        <title>Emergence of putative energy parasites within Clostridia revealed by genome analysis of a novel endosymbiotic clade.</title>
        <authorList>
            <person name="Takahashi K."/>
            <person name="Kuwahara H."/>
            <person name="Horikawa Y."/>
            <person name="Izawa K."/>
            <person name="Kato D."/>
            <person name="Inagaki T."/>
            <person name="Yuki M."/>
            <person name="Ohkuma M."/>
            <person name="Hongoh Y."/>
        </authorList>
    </citation>
    <scope>NUCLEOTIDE SEQUENCE</scope>
    <source>
        <strain evidence="3">RsTa-C01</strain>
    </source>
</reference>
<dbReference type="GO" id="GO:0008289">
    <property type="term" value="F:lipid binding"/>
    <property type="evidence" value="ECO:0007669"/>
    <property type="project" value="UniProtKB-KW"/>
</dbReference>
<dbReference type="KEGG" id="ptrh:RsTaC01_0404"/>
<keyword evidence="2" id="KW-0446">Lipid-binding</keyword>
<dbReference type="AlphaFoldDB" id="A0AA48HW88"/>
<dbReference type="InterPro" id="IPR050270">
    <property type="entry name" value="DegV_domain_contain"/>
</dbReference>
<dbReference type="InterPro" id="IPR043168">
    <property type="entry name" value="DegV_C"/>
</dbReference>
<dbReference type="Pfam" id="PF02645">
    <property type="entry name" value="DegV"/>
    <property type="match status" value="1"/>
</dbReference>
<accession>A0AA48HW88</accession>
<proteinExistence type="predicted"/>
<gene>
    <name evidence="3" type="ORF">RsTaC01_0404</name>
</gene>
<dbReference type="NCBIfam" id="TIGR00762">
    <property type="entry name" value="DegV"/>
    <property type="match status" value="1"/>
</dbReference>
<dbReference type="PANTHER" id="PTHR33434">
    <property type="entry name" value="DEGV DOMAIN-CONTAINING PROTEIN DR_1986-RELATED"/>
    <property type="match status" value="1"/>
</dbReference>
<organism evidence="3">
    <name type="scientific">Candidatus Paraimprobicoccus trichonymphae</name>
    <dbReference type="NCBI Taxonomy" id="3033793"/>
    <lineage>
        <taxon>Bacteria</taxon>
        <taxon>Bacillati</taxon>
        <taxon>Bacillota</taxon>
        <taxon>Clostridia</taxon>
        <taxon>Candidatus Paraimprobicoccus</taxon>
    </lineage>
</organism>
<dbReference type="SUPFAM" id="SSF82549">
    <property type="entry name" value="DAK1/DegV-like"/>
    <property type="match status" value="1"/>
</dbReference>
<sequence length="290" mass="32548">MQDYIIFTDSSADLPIYLTKKLSVEVLPLKFTIENKTYSDNSDVSGMDMSEFYGKLRDGKISNTSQVNPNEFVTAFSEILGKGFDILYICFSSALSNTYASAKIAQDELKEKYPGREIIIIDSLCASLGQGLLVYLVIQKKLEGFNINQLKNWINSNKLYICHWVAVDDLNYLRRGGRVSATSAFLGNFLNIKPIIHLSEDGKLNFVTKIRGRQRSLDFLVDKMKELGTDLKEQTIFICHGDCLKEVEDLKSNIQKKLGLKNFIVNYIGPVIGSHAGPGTIAVFFIGTKR</sequence>
<dbReference type="Gene3D" id="2.20.28.50">
    <property type="entry name" value="degv family protein"/>
    <property type="match status" value="1"/>
</dbReference>
<dbReference type="InterPro" id="IPR003797">
    <property type="entry name" value="DegV"/>
</dbReference>
<dbReference type="Gene3D" id="3.30.1180.10">
    <property type="match status" value="1"/>
</dbReference>
<name>A0AA48HW88_9FIRM</name>
<dbReference type="PROSITE" id="PS51482">
    <property type="entry name" value="DEGV"/>
    <property type="match status" value="1"/>
</dbReference>
<comment type="function">
    <text evidence="1">May bind long-chain fatty acids, such as palmitate, and may play a role in lipid transport or fatty acid metabolism.</text>
</comment>
<evidence type="ECO:0000313" key="3">
    <source>
        <dbReference type="EMBL" id="BED92596.1"/>
    </source>
</evidence>
<dbReference type="Proteomes" id="UP001335720">
    <property type="component" value="Chromosome"/>
</dbReference>
<evidence type="ECO:0000256" key="2">
    <source>
        <dbReference type="ARBA" id="ARBA00023121"/>
    </source>
</evidence>